<sequence length="321" mass="36864">MIITTERFDSKQIYVCDVIKLKLYHYYFEKNKMKICISNSVTPSNYLKLSNTFNKCLIVSLIWLTLLLATKGDEEAGGVVYQYKPEEYPSLMTNPKLCSGSFRNPPTSVCDPDNIIKPEDAKKLDELINEKQNQTACLCPPCPQKNPNGLLIKIALVRAINLSPNQSIEKSVEQFAERTRLKWNLAKTCHHDVLIFLAYNKIVISMGSKAENVIGTKEAKSIIENTEKHFSRNYVYEGLESIVSSLQQQAREYDPRLDRFKLRQGNFWLITSIAVILIILVISAYIYLKREKKRKAKLNNQNVNLNNEYSKVINDDKNTDP</sequence>
<evidence type="ECO:0000313" key="4">
    <source>
        <dbReference type="RefSeq" id="XP_027195333.1"/>
    </source>
</evidence>
<keyword evidence="3" id="KW-1185">Reference proteome</keyword>
<dbReference type="RefSeq" id="XP_027195334.1">
    <property type="nucleotide sequence ID" value="XM_027339533.1"/>
</dbReference>
<dbReference type="AlphaFoldDB" id="A0A6P6XRA7"/>
<dbReference type="KEGG" id="dpte:113789933"/>
<keyword evidence="2" id="KW-0812">Transmembrane</keyword>
<dbReference type="RefSeq" id="XP_027195333.1">
    <property type="nucleotide sequence ID" value="XM_027339532.1"/>
</dbReference>
<proteinExistence type="predicted"/>
<accession>A0A6P6XRA7</accession>
<dbReference type="Pfam" id="PF17175">
    <property type="entry name" value="MOLO1"/>
    <property type="match status" value="1"/>
</dbReference>
<feature type="coiled-coil region" evidence="1">
    <location>
        <begin position="288"/>
        <end position="315"/>
    </location>
</feature>
<keyword evidence="1" id="KW-0175">Coiled coil</keyword>
<evidence type="ECO:0000256" key="1">
    <source>
        <dbReference type="SAM" id="Coils"/>
    </source>
</evidence>
<evidence type="ECO:0000256" key="2">
    <source>
        <dbReference type="SAM" id="Phobius"/>
    </source>
</evidence>
<feature type="transmembrane region" description="Helical" evidence="2">
    <location>
        <begin position="267"/>
        <end position="288"/>
    </location>
</feature>
<reference evidence="4 5" key="1">
    <citation type="submission" date="2025-04" db="UniProtKB">
        <authorList>
            <consortium name="RefSeq"/>
        </authorList>
    </citation>
    <scope>IDENTIFICATION</scope>
    <source>
        <strain evidence="4 5">Airmid</strain>
    </source>
</reference>
<dbReference type="GO" id="GO:0005892">
    <property type="term" value="C:acetylcholine-gated channel complex"/>
    <property type="evidence" value="ECO:0007669"/>
    <property type="project" value="InterPro"/>
</dbReference>
<evidence type="ECO:0000313" key="5">
    <source>
        <dbReference type="RefSeq" id="XP_027195334.1"/>
    </source>
</evidence>
<protein>
    <submittedName>
        <fullName evidence="4 5">Uncharacterized protein LOC113789933</fullName>
    </submittedName>
</protein>
<dbReference type="Proteomes" id="UP000515146">
    <property type="component" value="Unplaced"/>
</dbReference>
<evidence type="ECO:0000313" key="3">
    <source>
        <dbReference type="Proteomes" id="UP000515146"/>
    </source>
</evidence>
<keyword evidence="2" id="KW-0472">Membrane</keyword>
<organism evidence="3 4">
    <name type="scientific">Dermatophagoides pteronyssinus</name>
    <name type="common">European house dust mite</name>
    <dbReference type="NCBI Taxonomy" id="6956"/>
    <lineage>
        <taxon>Eukaryota</taxon>
        <taxon>Metazoa</taxon>
        <taxon>Ecdysozoa</taxon>
        <taxon>Arthropoda</taxon>
        <taxon>Chelicerata</taxon>
        <taxon>Arachnida</taxon>
        <taxon>Acari</taxon>
        <taxon>Acariformes</taxon>
        <taxon>Sarcoptiformes</taxon>
        <taxon>Astigmata</taxon>
        <taxon>Psoroptidia</taxon>
        <taxon>Analgoidea</taxon>
        <taxon>Pyroglyphidae</taxon>
        <taxon>Dermatophagoidinae</taxon>
        <taxon>Dermatophagoides</taxon>
    </lineage>
</organism>
<dbReference type="OMA" id="SGWFYQG"/>
<gene>
    <name evidence="4 5" type="primary">LOC113789933</name>
</gene>
<name>A0A6P6XRA7_DERPT</name>
<dbReference type="PANTHER" id="PTHR33748:SF5">
    <property type="entry name" value="GROUND-LIKE DOMAIN-CONTAINING PROTEIN"/>
    <property type="match status" value="1"/>
</dbReference>
<keyword evidence="2" id="KW-1133">Transmembrane helix</keyword>
<dbReference type="PANTHER" id="PTHR33748">
    <property type="entry name" value="PROTEIN CBG04600"/>
    <property type="match status" value="1"/>
</dbReference>
<dbReference type="Gene3D" id="3.10.310.50">
    <property type="match status" value="1"/>
</dbReference>
<dbReference type="InterPro" id="IPR033438">
    <property type="entry name" value="MOLO1"/>
</dbReference>
<dbReference type="OrthoDB" id="8062037at2759"/>